<proteinExistence type="predicted"/>
<evidence type="ECO:0000313" key="2">
    <source>
        <dbReference type="Proteomes" id="UP001372338"/>
    </source>
</evidence>
<name>A0AAN9E0U8_CROPI</name>
<protein>
    <submittedName>
        <fullName evidence="1">Uncharacterized protein</fullName>
    </submittedName>
</protein>
<reference evidence="1 2" key="1">
    <citation type="submission" date="2024-01" db="EMBL/GenBank/DDBJ databases">
        <title>The genomes of 5 underutilized Papilionoideae crops provide insights into root nodulation and disease resistanc.</title>
        <authorList>
            <person name="Yuan L."/>
        </authorList>
    </citation>
    <scope>NUCLEOTIDE SEQUENCE [LARGE SCALE GENOMIC DNA]</scope>
    <source>
        <strain evidence="1">ZHUSHIDOU_FW_LH</strain>
        <tissue evidence="1">Leaf</tissue>
    </source>
</reference>
<sequence>MFWFKNRPTDAPLSQEYSLLHPLTTFQISNLQRSNFPIKENFNPITHYSQIKAIEKSHFNILSSSSFIIIITI</sequence>
<dbReference type="AlphaFoldDB" id="A0AAN9E0U8"/>
<keyword evidence="2" id="KW-1185">Reference proteome</keyword>
<organism evidence="1 2">
    <name type="scientific">Crotalaria pallida</name>
    <name type="common">Smooth rattlebox</name>
    <name type="synonym">Crotalaria striata</name>
    <dbReference type="NCBI Taxonomy" id="3830"/>
    <lineage>
        <taxon>Eukaryota</taxon>
        <taxon>Viridiplantae</taxon>
        <taxon>Streptophyta</taxon>
        <taxon>Embryophyta</taxon>
        <taxon>Tracheophyta</taxon>
        <taxon>Spermatophyta</taxon>
        <taxon>Magnoliopsida</taxon>
        <taxon>eudicotyledons</taxon>
        <taxon>Gunneridae</taxon>
        <taxon>Pentapetalae</taxon>
        <taxon>rosids</taxon>
        <taxon>fabids</taxon>
        <taxon>Fabales</taxon>
        <taxon>Fabaceae</taxon>
        <taxon>Papilionoideae</taxon>
        <taxon>50 kb inversion clade</taxon>
        <taxon>genistoids sensu lato</taxon>
        <taxon>core genistoids</taxon>
        <taxon>Crotalarieae</taxon>
        <taxon>Crotalaria</taxon>
    </lineage>
</organism>
<gene>
    <name evidence="1" type="ORF">RIF29_38781</name>
</gene>
<comment type="caution">
    <text evidence="1">The sequence shown here is derived from an EMBL/GenBank/DDBJ whole genome shotgun (WGS) entry which is preliminary data.</text>
</comment>
<evidence type="ECO:0000313" key="1">
    <source>
        <dbReference type="EMBL" id="KAK7243966.1"/>
    </source>
</evidence>
<accession>A0AAN9E0U8</accession>
<dbReference type="EMBL" id="JAYWIO010000008">
    <property type="protein sequence ID" value="KAK7243966.1"/>
    <property type="molecule type" value="Genomic_DNA"/>
</dbReference>
<dbReference type="Proteomes" id="UP001372338">
    <property type="component" value="Unassembled WGS sequence"/>
</dbReference>